<sequence>MNKYYVLKSLVDNEDYFAEKVNISEKGIYRESLSGVSLKSKNIKIELKKGKGKVKNNIENSLGIPIISELVSNSLLETCHNEIELYEVDVNMPTNSKYYFLNILDNIDAINFKDSLFVEIIPDTKVLSEVERLILDDFKIGSRQIFRLKHFNSEIIISQDLKNSLSKLQLSEFKFIPIEEFKYKAGTLNRY</sequence>
<dbReference type="InterPro" id="IPR012433">
    <property type="entry name" value="Imm11"/>
</dbReference>
<dbReference type="Proteomes" id="UP000269076">
    <property type="component" value="Chromosome"/>
</dbReference>
<protein>
    <recommendedName>
        <fullName evidence="1">Immunity MXAN-0049 protein domain-containing protein</fullName>
    </recommendedName>
</protein>
<evidence type="ECO:0000313" key="2">
    <source>
        <dbReference type="EMBL" id="AZA62994.1"/>
    </source>
</evidence>
<name>A0A3G6N5F3_9FLAO</name>
<feature type="domain" description="Immunity MXAN-0049 protein" evidence="1">
    <location>
        <begin position="35"/>
        <end position="179"/>
    </location>
</feature>
<evidence type="ECO:0000259" key="1">
    <source>
        <dbReference type="Pfam" id="PF07791"/>
    </source>
</evidence>
<dbReference type="Pfam" id="PF07791">
    <property type="entry name" value="Imm11"/>
    <property type="match status" value="1"/>
</dbReference>
<evidence type="ECO:0000313" key="3">
    <source>
        <dbReference type="Proteomes" id="UP000269076"/>
    </source>
</evidence>
<dbReference type="EMBL" id="CP033928">
    <property type="protein sequence ID" value="AZA62994.1"/>
    <property type="molecule type" value="Genomic_DNA"/>
</dbReference>
<accession>A0A3G6N5F3</accession>
<gene>
    <name evidence="2" type="ORF">EG340_19080</name>
</gene>
<dbReference type="AlphaFoldDB" id="A0A3G6N5F3"/>
<dbReference type="RefSeq" id="WP_123887332.1">
    <property type="nucleotide sequence ID" value="NZ_CP033928.1"/>
</dbReference>
<proteinExistence type="predicted"/>
<organism evidence="2 3">
    <name type="scientific">Chryseobacterium indoltheticum</name>
    <dbReference type="NCBI Taxonomy" id="254"/>
    <lineage>
        <taxon>Bacteria</taxon>
        <taxon>Pseudomonadati</taxon>
        <taxon>Bacteroidota</taxon>
        <taxon>Flavobacteriia</taxon>
        <taxon>Flavobacteriales</taxon>
        <taxon>Weeksellaceae</taxon>
        <taxon>Chryseobacterium group</taxon>
        <taxon>Chryseobacterium</taxon>
    </lineage>
</organism>
<reference evidence="2 3" key="1">
    <citation type="submission" date="2018-11" db="EMBL/GenBank/DDBJ databases">
        <title>Proposal to divide the Flavobacteriaceae and reorganize its genera based on Amino Acid Identity values calculated from whole genome sequences.</title>
        <authorList>
            <person name="Nicholson A.C."/>
            <person name="Gulvik C.A."/>
            <person name="Whitney A.M."/>
            <person name="Humrighouse B.W."/>
            <person name="Bell M."/>
            <person name="Holmes B."/>
            <person name="Steigerwalt A."/>
            <person name="Villarma A."/>
            <person name="Sheth M."/>
            <person name="Batra D."/>
            <person name="Pryor J."/>
            <person name="Bernardet J.-F."/>
            <person name="Hugo C."/>
            <person name="Kampfer P."/>
            <person name="Newman J."/>
            <person name="Mcquiston J.R."/>
        </authorList>
    </citation>
    <scope>NUCLEOTIDE SEQUENCE [LARGE SCALE GENOMIC DNA]</scope>
    <source>
        <strain evidence="2 3">G0211</strain>
    </source>
</reference>